<dbReference type="RefSeq" id="XP_017342165.1">
    <property type="nucleotide sequence ID" value="XM_017486676.3"/>
</dbReference>
<evidence type="ECO:0000313" key="6">
    <source>
        <dbReference type="Proteomes" id="UP000221080"/>
    </source>
</evidence>
<keyword evidence="6" id="KW-1185">Reference proteome</keyword>
<dbReference type="OMA" id="DIRVKIX"/>
<dbReference type="PROSITE" id="PS50125">
    <property type="entry name" value="GUANYLATE_CYCLASE_2"/>
    <property type="match status" value="2"/>
</dbReference>
<feature type="domain" description="Guanylate cyclase" evidence="5">
    <location>
        <begin position="335"/>
        <end position="413"/>
    </location>
</feature>
<name>A0A2D0SIP7_ICTPU</name>
<dbReference type="GO" id="GO:0009190">
    <property type="term" value="P:cyclic nucleotide biosynthetic process"/>
    <property type="evidence" value="ECO:0007669"/>
    <property type="project" value="InterPro"/>
</dbReference>
<reference evidence="7" key="2">
    <citation type="submission" date="2025-08" db="UniProtKB">
        <authorList>
            <consortium name="RefSeq"/>
        </authorList>
    </citation>
    <scope>IDENTIFICATION</scope>
    <source>
        <tissue evidence="7">Blood</tissue>
    </source>
</reference>
<reference evidence="6" key="1">
    <citation type="journal article" date="2016" name="Nat. Commun.">
        <title>The channel catfish genome sequence provides insights into the evolution of scale formation in teleosts.</title>
        <authorList>
            <person name="Liu Z."/>
            <person name="Liu S."/>
            <person name="Yao J."/>
            <person name="Bao L."/>
            <person name="Zhang J."/>
            <person name="Li Y."/>
            <person name="Jiang C."/>
            <person name="Sun L."/>
            <person name="Wang R."/>
            <person name="Zhang Y."/>
            <person name="Zhou T."/>
            <person name="Zeng Q."/>
            <person name="Fu Q."/>
            <person name="Gao S."/>
            <person name="Li N."/>
            <person name="Koren S."/>
            <person name="Jiang Y."/>
            <person name="Zimin A."/>
            <person name="Xu P."/>
            <person name="Phillippy A.M."/>
            <person name="Geng X."/>
            <person name="Song L."/>
            <person name="Sun F."/>
            <person name="Li C."/>
            <person name="Wang X."/>
            <person name="Chen A."/>
            <person name="Jin Y."/>
            <person name="Yuan Z."/>
            <person name="Yang Y."/>
            <person name="Tan S."/>
            <person name="Peatman E."/>
            <person name="Lu J."/>
            <person name="Qin Z."/>
            <person name="Dunham R."/>
            <person name="Li Z."/>
            <person name="Sonstegard T."/>
            <person name="Feng J."/>
            <person name="Danzmann R.G."/>
            <person name="Schroeder S."/>
            <person name="Scheffler B."/>
            <person name="Duke M.V."/>
            <person name="Ballard L."/>
            <person name="Kucuktas H."/>
            <person name="Kaltenboeck L."/>
            <person name="Liu H."/>
            <person name="Armbruster J."/>
            <person name="Xie Y."/>
            <person name="Kirby M.L."/>
            <person name="Tian Y."/>
            <person name="Flanagan M.E."/>
            <person name="Mu W."/>
            <person name="Waldbieser G.C."/>
        </authorList>
    </citation>
    <scope>NUCLEOTIDE SEQUENCE [LARGE SCALE GENOMIC DNA]</scope>
    <source>
        <strain evidence="6">SDA103</strain>
    </source>
</reference>
<feature type="domain" description="Guanylate cyclase" evidence="5">
    <location>
        <begin position="41"/>
        <end position="178"/>
    </location>
</feature>
<keyword evidence="2" id="KW-0067">ATP-binding</keyword>
<dbReference type="GO" id="GO:0035556">
    <property type="term" value="P:intracellular signal transduction"/>
    <property type="evidence" value="ECO:0007669"/>
    <property type="project" value="InterPro"/>
</dbReference>
<evidence type="ECO:0000313" key="7">
    <source>
        <dbReference type="RefSeq" id="XP_017342165.1"/>
    </source>
</evidence>
<sequence>MSGLKLSRACCNFLTAQVPDALLNTDFTSEKVPSAEAYYGVLLFLDISGFSIITEKYTAMHEQGHGADELTNGLNCYISKLVECILEEGGDILNYAGDAILAQWVIAGMQASDVISLAVKCALKIQSKCGIQEMKYDCKLRVKIALSTGKLSKIIVGEKSRRFFAVIGPAVDEVRLTEPLANPGDIILSPKTWNLCTQEKLVIQHIENNKAVKMLRFKKEPRFSVEMYHQMLSRDKKIPEKSYLRSAFQSMPDMEKEKFLRKYMMKTVLQDIDDNQPPDLSSEIRPVTIMFINMEYVSSYTPTELCDFVQEATIIISNKLCPNGQINKIFFFDKGCTFLCVFGLPGYKRKDESALALQAADSISKTCRKTMKHLKTISIGVTTGLVYCGVVGHQLRNEYTVMGNKVNLAARLMIYYPGIVSCDWETKNYSGLPCCCFKEEIEKDLKGVSDPGKIYYFTPRCHQRHVEASVALEMEKDNVVGDMHRTLTELNVLGAAEGMTVKHAAFLGHTFTTEMLLNILPQPLKEKHNDILMTLFKSDVFKCASKPTNVSPAKTEETKLICYCESNATDGLTSVAGVWKCQLMCFCKTIVMDMTYQQLLKEQKRQLHRICASYLEKEAYRCDKCATDTKNTLQKNVLHLNAGNGNDRENLLAKVDLIAKEEQTRTIAGCKCAQLLETVLIPIVRHWNGVGNMSRAFFYLVESATVCASLSDDLKAMHYLMEAKRILENLNDGNPTFESMDPESLKICKFDQAVMHRLTGEILFNAGNILEAEENFEKASKLLNCSLLSNGVAGSINLICEKIKEYCYLCRNFETPEKRKLEILHEQISCLSFLWQISYIRGQSKSASLAISMQGNLATRSTDIFEMLFSTTDYLQYSQFVSEDRVCRSLEAWLCRMCARLSDCTESRRLIGHVTRTLAMVQLRTGNLKQSNDFTIRAQKLGGLGFDVRAIGVLHQALLFTGRYKESMQLICKLERISNEMSSSIAEGWFYAACLNLLLYAGFSLKPFDECLDFVKECQPDANLVTDKSLMMQLYSSLALWYARLNEWENFAVFYDKVFGLYSQLPASIHSISGVTVFLECSVLLAKKELATPGQNTYKRTLKLFSDFRQRFRGGHIFAPRVLHLNAFLYQLLGKKMLAEDLLMAALQLCEKQGNLLDHKQIKQSQATWFGACSQTPADCSADIMTMSCWHMEAIFKPEEFQYCFDSDVISEAHSESSSESNNVYVSGEHPSQESITDHVHQDQPDQPDPQKIQDKMPAVEVVDMVFAWHCNPLFWLGITLDGSFSQPELVYPIGGA</sequence>
<dbReference type="FunFam" id="3.30.70.1230:FF:000021">
    <property type="entry name" value="Adenylate cyclase type 10"/>
    <property type="match status" value="1"/>
</dbReference>
<organism evidence="6 7">
    <name type="scientific">Ictalurus punctatus</name>
    <name type="common">Channel catfish</name>
    <name type="synonym">Silurus punctatus</name>
    <dbReference type="NCBI Taxonomy" id="7998"/>
    <lineage>
        <taxon>Eukaryota</taxon>
        <taxon>Metazoa</taxon>
        <taxon>Chordata</taxon>
        <taxon>Craniata</taxon>
        <taxon>Vertebrata</taxon>
        <taxon>Euteleostomi</taxon>
        <taxon>Actinopterygii</taxon>
        <taxon>Neopterygii</taxon>
        <taxon>Teleostei</taxon>
        <taxon>Ostariophysi</taxon>
        <taxon>Siluriformes</taxon>
        <taxon>Ictaluridae</taxon>
        <taxon>Ictalurus</taxon>
    </lineage>
</organism>
<dbReference type="GO" id="GO:0004016">
    <property type="term" value="F:adenylate cyclase activity"/>
    <property type="evidence" value="ECO:0007669"/>
    <property type="project" value="TreeGrafter"/>
</dbReference>
<gene>
    <name evidence="7" type="primary">LOC108275739</name>
</gene>
<dbReference type="InterPro" id="IPR011990">
    <property type="entry name" value="TPR-like_helical_dom_sf"/>
</dbReference>
<feature type="compositionally biased region" description="Low complexity" evidence="4">
    <location>
        <begin position="1218"/>
        <end position="1227"/>
    </location>
</feature>
<dbReference type="GO" id="GO:0005524">
    <property type="term" value="F:ATP binding"/>
    <property type="evidence" value="ECO:0007669"/>
    <property type="project" value="UniProtKB-KW"/>
</dbReference>
<accession>A0A2D0SIP7</accession>
<evidence type="ECO:0000259" key="5">
    <source>
        <dbReference type="PROSITE" id="PS50125"/>
    </source>
</evidence>
<dbReference type="Pfam" id="PF00211">
    <property type="entry name" value="Guanylate_cyc"/>
    <property type="match status" value="2"/>
</dbReference>
<proteinExistence type="predicted"/>
<evidence type="ECO:0000256" key="4">
    <source>
        <dbReference type="SAM" id="MobiDB-lite"/>
    </source>
</evidence>
<dbReference type="PANTHER" id="PTHR16305">
    <property type="entry name" value="TESTICULAR SOLUBLE ADENYLYL CYCLASE"/>
    <property type="match status" value="1"/>
</dbReference>
<evidence type="ECO:0000256" key="3">
    <source>
        <dbReference type="ARBA" id="ARBA00023239"/>
    </source>
</evidence>
<dbReference type="CDD" id="cd07302">
    <property type="entry name" value="CHD"/>
    <property type="match status" value="2"/>
</dbReference>
<dbReference type="OrthoDB" id="194468at2759"/>
<dbReference type="Gene3D" id="3.30.70.1230">
    <property type="entry name" value="Nucleotide cyclase"/>
    <property type="match status" value="2"/>
</dbReference>
<dbReference type="SUPFAM" id="SSF48452">
    <property type="entry name" value="TPR-like"/>
    <property type="match status" value="1"/>
</dbReference>
<dbReference type="SMART" id="SM00044">
    <property type="entry name" value="CYCc"/>
    <property type="match status" value="1"/>
</dbReference>
<evidence type="ECO:0000256" key="2">
    <source>
        <dbReference type="ARBA" id="ARBA00022840"/>
    </source>
</evidence>
<evidence type="ECO:0000256" key="1">
    <source>
        <dbReference type="ARBA" id="ARBA00022741"/>
    </source>
</evidence>
<dbReference type="GeneID" id="108275739"/>
<keyword evidence="1" id="KW-0547">Nucleotide-binding</keyword>
<dbReference type="Proteomes" id="UP000221080">
    <property type="component" value="Chromosome 2"/>
</dbReference>
<dbReference type="GO" id="GO:0005737">
    <property type="term" value="C:cytoplasm"/>
    <property type="evidence" value="ECO:0007669"/>
    <property type="project" value="TreeGrafter"/>
</dbReference>
<dbReference type="KEGG" id="ipu:108275739"/>
<dbReference type="InterPro" id="IPR029787">
    <property type="entry name" value="Nucleotide_cyclase"/>
</dbReference>
<dbReference type="FunFam" id="3.30.70.1230:FF:000017">
    <property type="entry name" value="Adenylate cyclase type 10"/>
    <property type="match status" value="1"/>
</dbReference>
<dbReference type="PANTHER" id="PTHR16305:SF28">
    <property type="entry name" value="GUANYLATE CYCLASE DOMAIN-CONTAINING PROTEIN"/>
    <property type="match status" value="1"/>
</dbReference>
<protein>
    <submittedName>
        <fullName evidence="7">Adenylate cyclase type 10 isoform X1</fullName>
    </submittedName>
</protein>
<dbReference type="InterPro" id="IPR001054">
    <property type="entry name" value="A/G_cyclase"/>
</dbReference>
<dbReference type="SUPFAM" id="SSF55073">
    <property type="entry name" value="Nucleotide cyclase"/>
    <property type="match status" value="2"/>
</dbReference>
<keyword evidence="3" id="KW-0456">Lyase</keyword>
<feature type="region of interest" description="Disordered" evidence="4">
    <location>
        <begin position="1215"/>
        <end position="1252"/>
    </location>
</feature>